<accession>A0A4R2KVJ4</accession>
<dbReference type="InterPro" id="IPR003779">
    <property type="entry name" value="CMD-like"/>
</dbReference>
<dbReference type="GO" id="GO:0051920">
    <property type="term" value="F:peroxiredoxin activity"/>
    <property type="evidence" value="ECO:0007669"/>
    <property type="project" value="InterPro"/>
</dbReference>
<feature type="domain" description="Carboxymuconolactone decarboxylase-like" evidence="2">
    <location>
        <begin position="139"/>
        <end position="213"/>
    </location>
</feature>
<dbReference type="InterPro" id="IPR041916">
    <property type="entry name" value="Anti_sigma_zinc_sf"/>
</dbReference>
<reference evidence="3 4" key="1">
    <citation type="submission" date="2019-03" db="EMBL/GenBank/DDBJ databases">
        <title>Genomic Encyclopedia of Type Strains, Phase IV (KMG-IV): sequencing the most valuable type-strain genomes for metagenomic binning, comparative biology and taxonomic classification.</title>
        <authorList>
            <person name="Goeker M."/>
        </authorList>
    </citation>
    <scope>NUCLEOTIDE SEQUENCE [LARGE SCALE GENOMIC DNA]</scope>
    <source>
        <strain evidence="3 4">DSM 23344</strain>
    </source>
</reference>
<dbReference type="NCBIfam" id="TIGR01926">
    <property type="entry name" value="peroxid_rel"/>
    <property type="match status" value="1"/>
</dbReference>
<keyword evidence="3" id="KW-0575">Peroxidase</keyword>
<dbReference type="AlphaFoldDB" id="A0A4R2KVJ4"/>
<dbReference type="SUPFAM" id="SSF69118">
    <property type="entry name" value="AhpD-like"/>
    <property type="match status" value="1"/>
</dbReference>
<evidence type="ECO:0000256" key="1">
    <source>
        <dbReference type="SAM" id="MobiDB-lite"/>
    </source>
</evidence>
<dbReference type="PANTHER" id="PTHR35446">
    <property type="entry name" value="SI:CH211-175M2.5"/>
    <property type="match status" value="1"/>
</dbReference>
<comment type="caution">
    <text evidence="3">The sequence shown here is derived from an EMBL/GenBank/DDBJ whole genome shotgun (WGS) entry which is preliminary data.</text>
</comment>
<dbReference type="PANTHER" id="PTHR35446:SF2">
    <property type="entry name" value="CARBOXYMUCONOLACTONE DECARBOXYLASE-LIKE DOMAIN-CONTAINING PROTEIN"/>
    <property type="match status" value="1"/>
</dbReference>
<dbReference type="Gene3D" id="1.20.1290.10">
    <property type="entry name" value="AhpD-like"/>
    <property type="match status" value="1"/>
</dbReference>
<dbReference type="InterPro" id="IPR010195">
    <property type="entry name" value="Uncharacterised_peroxidase-rel"/>
</dbReference>
<dbReference type="EMBL" id="SLWX01000002">
    <property type="protein sequence ID" value="TCO77843.1"/>
    <property type="molecule type" value="Genomic_DNA"/>
</dbReference>
<evidence type="ECO:0000313" key="4">
    <source>
        <dbReference type="Proteomes" id="UP000294980"/>
    </source>
</evidence>
<proteinExistence type="predicted"/>
<organism evidence="3 4">
    <name type="scientific">Chromatocurvus halotolerans</name>
    <dbReference type="NCBI Taxonomy" id="1132028"/>
    <lineage>
        <taxon>Bacteria</taxon>
        <taxon>Pseudomonadati</taxon>
        <taxon>Pseudomonadota</taxon>
        <taxon>Gammaproteobacteria</taxon>
        <taxon>Cellvibrionales</taxon>
        <taxon>Halieaceae</taxon>
        <taxon>Chromatocurvus</taxon>
    </lineage>
</organism>
<sequence>MLNCRDVAERLDALQESDDAVLDIASLETHLTGCAACRALASNLQSTRELLQRTTPPAAVADDAMLRRIESAVFDRLDSQAKNPTRPRLHLIQGSGGREEEGGSDEVEAIFDEIRTAMGSVSNMFRAYARHPAILSATWERVKSVMLQGTLPSTLKEAIAVVISHDNHCNYCVEHHSRNLASLGMDRAEIARLLADPLAGNFTPKERALLVLARQANGDPHGASVETLNLARRTGANDLEIIEALAVMELFTSLNRFLNTLDIPLEAAAG</sequence>
<keyword evidence="4" id="KW-1185">Reference proteome</keyword>
<keyword evidence="3" id="KW-0560">Oxidoreductase</keyword>
<dbReference type="InterPro" id="IPR029032">
    <property type="entry name" value="AhpD-like"/>
</dbReference>
<dbReference type="Gene3D" id="1.10.10.1320">
    <property type="entry name" value="Anti-sigma factor, zinc-finger domain"/>
    <property type="match status" value="1"/>
</dbReference>
<evidence type="ECO:0000313" key="3">
    <source>
        <dbReference type="EMBL" id="TCO77843.1"/>
    </source>
</evidence>
<dbReference type="OrthoDB" id="8374021at2"/>
<feature type="region of interest" description="Disordered" evidence="1">
    <location>
        <begin position="84"/>
        <end position="104"/>
    </location>
</feature>
<dbReference type="InterPro" id="IPR004675">
    <property type="entry name" value="AhpD_core"/>
</dbReference>
<dbReference type="Pfam" id="PF02627">
    <property type="entry name" value="CMD"/>
    <property type="match status" value="1"/>
</dbReference>
<dbReference type="NCBIfam" id="TIGR00778">
    <property type="entry name" value="ahpD_dom"/>
    <property type="match status" value="1"/>
</dbReference>
<protein>
    <submittedName>
        <fullName evidence="3">Putative peroxidase-related enzyme</fullName>
    </submittedName>
</protein>
<evidence type="ECO:0000259" key="2">
    <source>
        <dbReference type="Pfam" id="PF02627"/>
    </source>
</evidence>
<gene>
    <name evidence="3" type="ORF">EV688_102303</name>
</gene>
<dbReference type="RefSeq" id="WP_117314702.1">
    <property type="nucleotide sequence ID" value="NZ_QQSW01000001.1"/>
</dbReference>
<name>A0A4R2KVJ4_9GAMM</name>
<dbReference type="Proteomes" id="UP000294980">
    <property type="component" value="Unassembled WGS sequence"/>
</dbReference>